<keyword evidence="3" id="KW-1185">Reference proteome</keyword>
<dbReference type="Pfam" id="PF03992">
    <property type="entry name" value="ABM"/>
    <property type="match status" value="1"/>
</dbReference>
<dbReference type="AlphaFoldDB" id="A0A1I0LK64"/>
<protein>
    <submittedName>
        <fullName evidence="2">Antibiotic biosynthesis monooxygenase</fullName>
    </submittedName>
</protein>
<keyword evidence="2" id="KW-0503">Monooxygenase</keyword>
<dbReference type="Proteomes" id="UP000199361">
    <property type="component" value="Unassembled WGS sequence"/>
</dbReference>
<dbReference type="Gene3D" id="3.30.70.100">
    <property type="match status" value="1"/>
</dbReference>
<dbReference type="EMBL" id="FOHX01000018">
    <property type="protein sequence ID" value="SEU40756.1"/>
    <property type="molecule type" value="Genomic_DNA"/>
</dbReference>
<accession>A0A1I0LK64</accession>
<dbReference type="SUPFAM" id="SSF54909">
    <property type="entry name" value="Dimeric alpha+beta barrel"/>
    <property type="match status" value="1"/>
</dbReference>
<dbReference type="RefSeq" id="WP_091091897.1">
    <property type="nucleotide sequence ID" value="NZ_FOHX01000018.1"/>
</dbReference>
<dbReference type="GO" id="GO:0004497">
    <property type="term" value="F:monooxygenase activity"/>
    <property type="evidence" value="ECO:0007669"/>
    <property type="project" value="UniProtKB-KW"/>
</dbReference>
<sequence length="96" mass="10143">MTVISITQFQADPAEAEQVQARHAALVAAVRATQSGLTEARLGRLNDETWVGVWRWDSAASLQAAREAAPGTPAATAAFALARDVTAQDIEVLAEL</sequence>
<keyword evidence="2" id="KW-0560">Oxidoreductase</keyword>
<evidence type="ECO:0000259" key="1">
    <source>
        <dbReference type="Pfam" id="PF03992"/>
    </source>
</evidence>
<organism evidence="2 3">
    <name type="scientific">Nonomuraea wenchangensis</name>
    <dbReference type="NCBI Taxonomy" id="568860"/>
    <lineage>
        <taxon>Bacteria</taxon>
        <taxon>Bacillati</taxon>
        <taxon>Actinomycetota</taxon>
        <taxon>Actinomycetes</taxon>
        <taxon>Streptosporangiales</taxon>
        <taxon>Streptosporangiaceae</taxon>
        <taxon>Nonomuraea</taxon>
    </lineage>
</organism>
<proteinExistence type="predicted"/>
<reference evidence="2 3" key="1">
    <citation type="submission" date="2016-10" db="EMBL/GenBank/DDBJ databases">
        <authorList>
            <person name="de Groot N.N."/>
        </authorList>
    </citation>
    <scope>NUCLEOTIDE SEQUENCE [LARGE SCALE GENOMIC DNA]</scope>
    <source>
        <strain evidence="2 3">CGMCC 4.5598</strain>
    </source>
</reference>
<dbReference type="InterPro" id="IPR011008">
    <property type="entry name" value="Dimeric_a/b-barrel"/>
</dbReference>
<gene>
    <name evidence="2" type="ORF">SAMN05421811_118146</name>
</gene>
<dbReference type="InterPro" id="IPR007138">
    <property type="entry name" value="ABM_dom"/>
</dbReference>
<name>A0A1I0LK64_9ACTN</name>
<feature type="domain" description="ABM" evidence="1">
    <location>
        <begin position="3"/>
        <end position="68"/>
    </location>
</feature>
<evidence type="ECO:0000313" key="2">
    <source>
        <dbReference type="EMBL" id="SEU40756.1"/>
    </source>
</evidence>
<evidence type="ECO:0000313" key="3">
    <source>
        <dbReference type="Proteomes" id="UP000199361"/>
    </source>
</evidence>